<feature type="compositionally biased region" description="Polar residues" evidence="1">
    <location>
        <begin position="384"/>
        <end position="393"/>
    </location>
</feature>
<evidence type="ECO:0000313" key="2">
    <source>
        <dbReference type="EMBL" id="HIZ64453.1"/>
    </source>
</evidence>
<accession>A0A9D2FNF2</accession>
<comment type="caution">
    <text evidence="2">The sequence shown here is derived from an EMBL/GenBank/DDBJ whole genome shotgun (WGS) entry which is preliminary data.</text>
</comment>
<sequence>MKGKGIVLAAAVLVLAGCRGQEAGGDTVGENSGAQQEETAVEYHPQLSDKLWEFQFAINGEVYCLPSKIEEWEEGGYALPGDRQEALLETESYVQGEKMESQELEFSVDVVNLESMEQKLGDCYVGGIVLEETKGAVLQLPGQITIGESLLSQVTEAYGTPTDEYEEKDSVYLTYEYGIYKKAELVFDLEEERLYKAVLTNYREPGEEEEINKEVPAEVAGYQEPQVYSVNPLDYVVSYGGDFYRIPAPVSQFTEKGWKILEEGSDTSVKSGKHGYVSLEKAGQVLYAVVRNYSQDTVGIENTFVTSLSGDFEVTKVSIGAGDGITLGMTEEDMKIRLGGTTYETGEDEKGNSCYSCYSDESGQNYVKFLVDRELRVVREIQVANSPEQLSSSGEEENQEQTDSTALMEQGQNRDGE</sequence>
<dbReference type="PROSITE" id="PS51257">
    <property type="entry name" value="PROKAR_LIPOPROTEIN"/>
    <property type="match status" value="1"/>
</dbReference>
<dbReference type="Proteomes" id="UP000824056">
    <property type="component" value="Unassembled WGS sequence"/>
</dbReference>
<feature type="region of interest" description="Disordered" evidence="1">
    <location>
        <begin position="384"/>
        <end position="417"/>
    </location>
</feature>
<evidence type="ECO:0000313" key="3">
    <source>
        <dbReference type="Proteomes" id="UP000824056"/>
    </source>
</evidence>
<reference evidence="2" key="1">
    <citation type="journal article" date="2021" name="PeerJ">
        <title>Extensive microbial diversity within the chicken gut microbiome revealed by metagenomics and culture.</title>
        <authorList>
            <person name="Gilroy R."/>
            <person name="Ravi A."/>
            <person name="Getino M."/>
            <person name="Pursley I."/>
            <person name="Horton D.L."/>
            <person name="Alikhan N.F."/>
            <person name="Baker D."/>
            <person name="Gharbi K."/>
            <person name="Hall N."/>
            <person name="Watson M."/>
            <person name="Adriaenssens E.M."/>
            <person name="Foster-Nyarko E."/>
            <person name="Jarju S."/>
            <person name="Secka A."/>
            <person name="Antonio M."/>
            <person name="Oren A."/>
            <person name="Chaudhuri R.R."/>
            <person name="La Ragione R."/>
            <person name="Hildebrand F."/>
            <person name="Pallen M.J."/>
        </authorList>
    </citation>
    <scope>NUCLEOTIDE SEQUENCE</scope>
    <source>
        <strain evidence="2">1068</strain>
    </source>
</reference>
<proteinExistence type="predicted"/>
<evidence type="ECO:0000256" key="1">
    <source>
        <dbReference type="SAM" id="MobiDB-lite"/>
    </source>
</evidence>
<organism evidence="2 3">
    <name type="scientific">Candidatus Blautia pullicola</name>
    <dbReference type="NCBI Taxonomy" id="2838498"/>
    <lineage>
        <taxon>Bacteria</taxon>
        <taxon>Bacillati</taxon>
        <taxon>Bacillota</taxon>
        <taxon>Clostridia</taxon>
        <taxon>Lachnospirales</taxon>
        <taxon>Lachnospiraceae</taxon>
        <taxon>Blautia</taxon>
    </lineage>
</organism>
<name>A0A9D2FNF2_9FIRM</name>
<dbReference type="AlphaFoldDB" id="A0A9D2FNF2"/>
<protein>
    <submittedName>
        <fullName evidence="2">Uncharacterized protein</fullName>
    </submittedName>
</protein>
<dbReference type="EMBL" id="DXBG01000022">
    <property type="protein sequence ID" value="HIZ64453.1"/>
    <property type="molecule type" value="Genomic_DNA"/>
</dbReference>
<gene>
    <name evidence="2" type="ORF">H9809_00875</name>
</gene>
<reference evidence="2" key="2">
    <citation type="submission" date="2021-04" db="EMBL/GenBank/DDBJ databases">
        <authorList>
            <person name="Gilroy R."/>
        </authorList>
    </citation>
    <scope>NUCLEOTIDE SEQUENCE</scope>
    <source>
        <strain evidence="2">1068</strain>
    </source>
</reference>
<feature type="compositionally biased region" description="Polar residues" evidence="1">
    <location>
        <begin position="401"/>
        <end position="411"/>
    </location>
</feature>